<accession>A0A1U7HNR8</accession>
<evidence type="ECO:0000313" key="2">
    <source>
        <dbReference type="Proteomes" id="UP000186868"/>
    </source>
</evidence>
<dbReference type="EMBL" id="MRCB01000004">
    <property type="protein sequence ID" value="OKH25209.1"/>
    <property type="molecule type" value="Genomic_DNA"/>
</dbReference>
<gene>
    <name evidence="1" type="ORF">NIES593_05455</name>
</gene>
<proteinExistence type="predicted"/>
<dbReference type="AlphaFoldDB" id="A0A1U7HNR8"/>
<sequence length="100" mass="11515">MKIQIESNDFEEKSYCHLCGSVFYPTEVIARAYRDSGEYISDVCPQCIAAEPEGMRLRMRRRAETMKAIASELERLTRDEIESPSLDHFRVANQIAKALQ</sequence>
<reference evidence="1 2" key="1">
    <citation type="submission" date="2016-11" db="EMBL/GenBank/DDBJ databases">
        <title>Draft Genome Sequences of Nine Cyanobacterial Strains from Diverse Habitats.</title>
        <authorList>
            <person name="Zhu T."/>
            <person name="Hou S."/>
            <person name="Lu X."/>
            <person name="Hess W.R."/>
        </authorList>
    </citation>
    <scope>NUCLEOTIDE SEQUENCE [LARGE SCALE GENOMIC DNA]</scope>
    <source>
        <strain evidence="1 2">NIES-593</strain>
    </source>
</reference>
<dbReference type="Proteomes" id="UP000186868">
    <property type="component" value="Unassembled WGS sequence"/>
</dbReference>
<comment type="caution">
    <text evidence="1">The sequence shown here is derived from an EMBL/GenBank/DDBJ whole genome shotgun (WGS) entry which is preliminary data.</text>
</comment>
<keyword evidence="2" id="KW-1185">Reference proteome</keyword>
<dbReference type="RefSeq" id="WP_073598619.1">
    <property type="nucleotide sequence ID" value="NZ_MRCB01000004.1"/>
</dbReference>
<organism evidence="1 2">
    <name type="scientific">Hydrococcus rivularis NIES-593</name>
    <dbReference type="NCBI Taxonomy" id="1921803"/>
    <lineage>
        <taxon>Bacteria</taxon>
        <taxon>Bacillati</taxon>
        <taxon>Cyanobacteriota</taxon>
        <taxon>Cyanophyceae</taxon>
        <taxon>Pleurocapsales</taxon>
        <taxon>Hydrococcaceae</taxon>
        <taxon>Hydrococcus</taxon>
    </lineage>
</organism>
<protein>
    <submittedName>
        <fullName evidence="1">Uncharacterized protein</fullName>
    </submittedName>
</protein>
<evidence type="ECO:0000313" key="1">
    <source>
        <dbReference type="EMBL" id="OKH25209.1"/>
    </source>
</evidence>
<name>A0A1U7HNR8_9CYAN</name>